<dbReference type="Gene3D" id="3.40.33.10">
    <property type="entry name" value="CAP"/>
    <property type="match status" value="1"/>
</dbReference>
<dbReference type="AlphaFoldDB" id="A0A0N5BSW9"/>
<organism evidence="4 5">
    <name type="scientific">Strongyloides papillosus</name>
    <name type="common">Intestinal threadworm</name>
    <dbReference type="NCBI Taxonomy" id="174720"/>
    <lineage>
        <taxon>Eukaryota</taxon>
        <taxon>Metazoa</taxon>
        <taxon>Ecdysozoa</taxon>
        <taxon>Nematoda</taxon>
        <taxon>Chromadorea</taxon>
        <taxon>Rhabditida</taxon>
        <taxon>Tylenchina</taxon>
        <taxon>Panagrolaimomorpha</taxon>
        <taxon>Strongyloidoidea</taxon>
        <taxon>Strongyloididae</taxon>
        <taxon>Strongyloides</taxon>
    </lineage>
</organism>
<sequence>MNIKLLTIFICLSILFFQYQAFETDKESHDKISLDLNLHDKSNLPKSPEAHDSKSNISAKSNITYGEKNRTTPKNKEHDVTSKIVKKELKNIHLATKLTNRKLTTEQSIVISTPSEISTNVETESTNITNEETTSKMSSTRRPMSKRRRRRRKGKSRTSKSVTNVHTSTIATTNILATEKSATKNIITSKSAIEKSTTKNVITSKSAIEKSTTHTFITNISSTTDKSKINLLTTMKSVSTTKSASTVKPVEITELKSKILNDINKLREKYHSPPLKTNETLSLETQKYADDYIQGDPKFVGYKGPFVEMSYIFHQGKQFNPLKLWAKDKNKLDFKNPEKYTGGPEFTQLIWQSTTHIGCGISSSNSLFYIFCRFSPKGNIKGQYAKNIHKP</sequence>
<keyword evidence="2" id="KW-0732">Signal</keyword>
<feature type="compositionally biased region" description="Low complexity" evidence="1">
    <location>
        <begin position="118"/>
        <end position="142"/>
    </location>
</feature>
<feature type="domain" description="SCP" evidence="3">
    <location>
        <begin position="254"/>
        <end position="382"/>
    </location>
</feature>
<feature type="region of interest" description="Disordered" evidence="1">
    <location>
        <begin position="118"/>
        <end position="163"/>
    </location>
</feature>
<reference evidence="5" key="1">
    <citation type="submission" date="2017-02" db="UniProtKB">
        <authorList>
            <consortium name="WormBaseParasite"/>
        </authorList>
    </citation>
    <scope>IDENTIFICATION</scope>
</reference>
<dbReference type="SMART" id="SM00198">
    <property type="entry name" value="SCP"/>
    <property type="match status" value="1"/>
</dbReference>
<dbReference type="SUPFAM" id="SSF55797">
    <property type="entry name" value="PR-1-like"/>
    <property type="match status" value="1"/>
</dbReference>
<evidence type="ECO:0000313" key="5">
    <source>
        <dbReference type="WBParaSite" id="SPAL_0000896000.1"/>
    </source>
</evidence>
<proteinExistence type="predicted"/>
<feature type="compositionally biased region" description="Polar residues" evidence="1">
    <location>
        <begin position="55"/>
        <end position="64"/>
    </location>
</feature>
<dbReference type="PANTHER" id="PTHR10334">
    <property type="entry name" value="CYSTEINE-RICH SECRETORY PROTEIN-RELATED"/>
    <property type="match status" value="1"/>
</dbReference>
<name>A0A0N5BSW9_STREA</name>
<protein>
    <submittedName>
        <fullName evidence="5">SCP domain-containing protein</fullName>
    </submittedName>
</protein>
<dbReference type="Pfam" id="PF00188">
    <property type="entry name" value="CAP"/>
    <property type="match status" value="1"/>
</dbReference>
<evidence type="ECO:0000256" key="2">
    <source>
        <dbReference type="SAM" id="SignalP"/>
    </source>
</evidence>
<evidence type="ECO:0000256" key="1">
    <source>
        <dbReference type="SAM" id="MobiDB-lite"/>
    </source>
</evidence>
<feature type="compositionally biased region" description="Basic and acidic residues" evidence="1">
    <location>
        <begin position="67"/>
        <end position="78"/>
    </location>
</feature>
<dbReference type="InterPro" id="IPR035940">
    <property type="entry name" value="CAP_sf"/>
</dbReference>
<dbReference type="WBParaSite" id="SPAL_0000896000.1">
    <property type="protein sequence ID" value="SPAL_0000896000.1"/>
    <property type="gene ID" value="SPAL_0000896000"/>
</dbReference>
<feature type="signal peptide" evidence="2">
    <location>
        <begin position="1"/>
        <end position="21"/>
    </location>
</feature>
<dbReference type="Proteomes" id="UP000046392">
    <property type="component" value="Unplaced"/>
</dbReference>
<feature type="region of interest" description="Disordered" evidence="1">
    <location>
        <begin position="42"/>
        <end position="78"/>
    </location>
</feature>
<evidence type="ECO:0000313" key="4">
    <source>
        <dbReference type="Proteomes" id="UP000046392"/>
    </source>
</evidence>
<accession>A0A0N5BSW9</accession>
<evidence type="ECO:0000259" key="3">
    <source>
        <dbReference type="SMART" id="SM00198"/>
    </source>
</evidence>
<dbReference type="InterPro" id="IPR014044">
    <property type="entry name" value="CAP_dom"/>
</dbReference>
<feature type="compositionally biased region" description="Basic and acidic residues" evidence="1">
    <location>
        <begin position="42"/>
        <end position="54"/>
    </location>
</feature>
<keyword evidence="4" id="KW-1185">Reference proteome</keyword>
<feature type="chain" id="PRO_5005894810" evidence="2">
    <location>
        <begin position="22"/>
        <end position="391"/>
    </location>
</feature>
<feature type="compositionally biased region" description="Basic residues" evidence="1">
    <location>
        <begin position="143"/>
        <end position="158"/>
    </location>
</feature>
<dbReference type="InterPro" id="IPR001283">
    <property type="entry name" value="CRISP-related"/>
</dbReference>